<dbReference type="InterPro" id="IPR036390">
    <property type="entry name" value="WH_DNA-bd_sf"/>
</dbReference>
<protein>
    <recommendedName>
        <fullName evidence="3">HTH arsR-type domain-containing protein</fullName>
    </recommendedName>
</protein>
<gene>
    <name evidence="1" type="ORF">AUJ29_01365</name>
</gene>
<dbReference type="Proteomes" id="UP000182465">
    <property type="component" value="Unassembled WGS sequence"/>
</dbReference>
<dbReference type="AlphaFoldDB" id="A0A1J4U0B4"/>
<comment type="caution">
    <text evidence="1">The sequence shown here is derived from an EMBL/GenBank/DDBJ whole genome shotgun (WGS) entry which is preliminary data.</text>
</comment>
<reference evidence="1 2" key="1">
    <citation type="journal article" date="2016" name="Environ. Microbiol.">
        <title>Genomic resolution of a cold subsurface aquifer community provides metabolic insights for novel microbes adapted to high CO concentrations.</title>
        <authorList>
            <person name="Probst A.J."/>
            <person name="Castelle C.J."/>
            <person name="Singh A."/>
            <person name="Brown C.T."/>
            <person name="Anantharaman K."/>
            <person name="Sharon I."/>
            <person name="Hug L.A."/>
            <person name="Burstein D."/>
            <person name="Emerson J.B."/>
            <person name="Thomas B.C."/>
            <person name="Banfield J.F."/>
        </authorList>
    </citation>
    <scope>NUCLEOTIDE SEQUENCE [LARGE SCALE GENOMIC DNA]</scope>
    <source>
        <strain evidence="1">CG1_02_38_13</strain>
    </source>
</reference>
<organism evidence="1 2">
    <name type="scientific">Candidatus Kuenenbacteria bacterium CG1_02_38_13</name>
    <dbReference type="NCBI Taxonomy" id="1805235"/>
    <lineage>
        <taxon>Bacteria</taxon>
        <taxon>Candidatus Kueneniibacteriota</taxon>
    </lineage>
</organism>
<evidence type="ECO:0000313" key="2">
    <source>
        <dbReference type="Proteomes" id="UP000182465"/>
    </source>
</evidence>
<dbReference type="SUPFAM" id="SSF46785">
    <property type="entry name" value="Winged helix' DNA-binding domain"/>
    <property type="match status" value="1"/>
</dbReference>
<proteinExistence type="predicted"/>
<dbReference type="EMBL" id="MNVB01000032">
    <property type="protein sequence ID" value="OIO17384.1"/>
    <property type="molecule type" value="Genomic_DNA"/>
</dbReference>
<evidence type="ECO:0000313" key="1">
    <source>
        <dbReference type="EMBL" id="OIO17384.1"/>
    </source>
</evidence>
<evidence type="ECO:0008006" key="3">
    <source>
        <dbReference type="Google" id="ProtNLM"/>
    </source>
</evidence>
<sequence>MLENLFGSKTRVKLLNLFFNNTNECFYVRGIARELKENINSIRREILNLEKIGIISQVPWDKINLTKEGIEKDKKEKRKYYQVNKFFTLYYEMRDLIIKSRLLIDEKTIEKLKSIPGIKLLVLTGVFVSDDHQRTDILVVGNANKERMKRCVSSMERIFERPLRYTIFTRREFNFRNVMTDKFLFEIMEGKKIVIVDKMAVSD</sequence>
<name>A0A1J4U0B4_9BACT</name>
<accession>A0A1J4U0B4</accession>